<keyword evidence="3" id="KW-0106">Calcium</keyword>
<dbReference type="AlphaFoldDB" id="A0A3R8S3U5"/>
<dbReference type="InterPro" id="IPR038081">
    <property type="entry name" value="CalX-like_sf"/>
</dbReference>
<dbReference type="EMBL" id="RSED01000067">
    <property type="protein sequence ID" value="RRR99036.1"/>
    <property type="molecule type" value="Genomic_DNA"/>
</dbReference>
<feature type="non-terminal residue" evidence="5">
    <location>
        <position position="1"/>
    </location>
</feature>
<organism evidence="5 6">
    <name type="scientific">Aquabacterium soli</name>
    <dbReference type="NCBI Taxonomy" id="2493092"/>
    <lineage>
        <taxon>Bacteria</taxon>
        <taxon>Pseudomonadati</taxon>
        <taxon>Pseudomonadota</taxon>
        <taxon>Betaproteobacteria</taxon>
        <taxon>Burkholderiales</taxon>
        <taxon>Aquabacterium</taxon>
    </lineage>
</organism>
<proteinExistence type="predicted"/>
<gene>
    <name evidence="5" type="ORF">EIP75_23815</name>
</gene>
<evidence type="ECO:0000256" key="3">
    <source>
        <dbReference type="ARBA" id="ARBA00022837"/>
    </source>
</evidence>
<keyword evidence="6" id="KW-1185">Reference proteome</keyword>
<keyword evidence="1" id="KW-0732">Signal</keyword>
<protein>
    <recommendedName>
        <fullName evidence="4">Calx-beta domain-containing protein</fullName>
    </recommendedName>
</protein>
<dbReference type="RefSeq" id="WP_199758692.1">
    <property type="nucleotide sequence ID" value="NZ_RSED01000067.1"/>
</dbReference>
<accession>A0A3R8S3U5</accession>
<dbReference type="GO" id="GO:0016020">
    <property type="term" value="C:membrane"/>
    <property type="evidence" value="ECO:0007669"/>
    <property type="project" value="InterPro"/>
</dbReference>
<evidence type="ECO:0000256" key="1">
    <source>
        <dbReference type="ARBA" id="ARBA00022729"/>
    </source>
</evidence>
<comment type="caution">
    <text evidence="5">The sequence shown here is derived from an EMBL/GenBank/DDBJ whole genome shotgun (WGS) entry which is preliminary data.</text>
</comment>
<dbReference type="Pfam" id="PF03160">
    <property type="entry name" value="Calx-beta"/>
    <property type="match status" value="1"/>
</dbReference>
<dbReference type="Gene3D" id="2.60.40.2030">
    <property type="match status" value="1"/>
</dbReference>
<evidence type="ECO:0000259" key="4">
    <source>
        <dbReference type="Pfam" id="PF03160"/>
    </source>
</evidence>
<evidence type="ECO:0000256" key="2">
    <source>
        <dbReference type="ARBA" id="ARBA00022737"/>
    </source>
</evidence>
<keyword evidence="2" id="KW-0677">Repeat</keyword>
<dbReference type="GO" id="GO:0007154">
    <property type="term" value="P:cell communication"/>
    <property type="evidence" value="ECO:0007669"/>
    <property type="project" value="InterPro"/>
</dbReference>
<sequence length="265" mass="26825">GTINDGNDLPTVSIDDVEVNEGAGQAVFTLTLSHPSSTDVVVRLSTVDGDATSVGSANGDKDFNSFTGLTVVIPAGQTSVTVPVVINNDTVYEDSESFGVQIVSTSGNATIGKGEGLGTITDYGNVDDPNDPTLDNDRPTVASVSDAIAVEGDNLDFTVTLSNTSKNVTPLLLKISGVEATLGVDTGEVQVSVDGGKSFVAVAVDGQGNFQVQLPPGAAVDALVVRVPTTIDGVSEGAETLQISASTLRDLEAGTPSEIGTGTIN</sequence>
<dbReference type="SUPFAM" id="SSF141072">
    <property type="entry name" value="CalX-like"/>
    <property type="match status" value="1"/>
</dbReference>
<feature type="non-terminal residue" evidence="5">
    <location>
        <position position="265"/>
    </location>
</feature>
<dbReference type="Proteomes" id="UP000269265">
    <property type="component" value="Unassembled WGS sequence"/>
</dbReference>
<evidence type="ECO:0000313" key="5">
    <source>
        <dbReference type="EMBL" id="RRR99036.1"/>
    </source>
</evidence>
<evidence type="ECO:0000313" key="6">
    <source>
        <dbReference type="Proteomes" id="UP000269265"/>
    </source>
</evidence>
<dbReference type="InterPro" id="IPR003644">
    <property type="entry name" value="Calx_beta"/>
</dbReference>
<name>A0A3R8S3U5_9BURK</name>
<feature type="domain" description="Calx-beta" evidence="4">
    <location>
        <begin position="12"/>
        <end position="107"/>
    </location>
</feature>
<reference evidence="5 6" key="1">
    <citation type="submission" date="2018-12" db="EMBL/GenBank/DDBJ databases">
        <title>The whole draft genome of Aquabacterium sp. SJQ9.</title>
        <authorList>
            <person name="Sun L."/>
            <person name="Gao X."/>
            <person name="Chen W."/>
            <person name="Huang K."/>
        </authorList>
    </citation>
    <scope>NUCLEOTIDE SEQUENCE [LARGE SCALE GENOMIC DNA]</scope>
    <source>
        <strain evidence="5 6">SJQ9</strain>
    </source>
</reference>